<feature type="domain" description="HTH cro/C1-type" evidence="6">
    <location>
        <begin position="560"/>
        <end position="587"/>
    </location>
</feature>
<dbReference type="Proteomes" id="UP001597227">
    <property type="component" value="Unassembled WGS sequence"/>
</dbReference>
<sequence>MIKALAIVPYEGLYEMMKEVTQDVHDIEFRIELGNLHEGVAIAKEAEKSGYHVIISRGGTASLIQEAVSIPVIDIQVSGYDVLRILTMVKGFSRKAAIVGFSNITQGAGTICKLLDFDIKTLTITKEIEVKEMLTNLKDQDYEVVIGDVVTVQVAKELGLTGVLITSGKEAIIDALEETRRTYHVFSQLQQDVSFFKTILNCSEQAIGVLNKDEEVIYSNERFNQDFNWAKVKNSDTIRNLIQEIIITGQKISKTIHIDDTFWKITACSNENDIVLFIENNLSNESANQGEGVNVNAIEIHTPDSTFSPFTGKSEQIQNVLKKIEQYSKKDEAVWISGETGNGKSVAAQSIYQNRRSQSEPFIILNCEQLTAEQLKEINEGFFLTVSEGVLFLRNIHKLNPYVQKELYQVYTNGNGKKLKWIVSSDDNMDDKVKSGSFHQELYNALAGLTIHIPPLRERREDIEDLVHLFITELHPKYGNGVIGIRQEAMEEIIKYDWPGNIEQLKQVIEQLFLQSHTYYIEKEEVEALLERIELKEKKDDLFVQIDITGTLEDIEKQVIRKVLEEEGLNQSKAAKRLGINRSTLWRKLK</sequence>
<evidence type="ECO:0000313" key="7">
    <source>
        <dbReference type="EMBL" id="MFD1780516.1"/>
    </source>
</evidence>
<dbReference type="PANTHER" id="PTHR32071:SF119">
    <property type="entry name" value="SIGMA L-DEPENDENT TRANSCRIPTIONAL REGULATOR YPLP-RELATED"/>
    <property type="match status" value="1"/>
</dbReference>
<dbReference type="Gene3D" id="1.10.8.60">
    <property type="match status" value="1"/>
</dbReference>
<dbReference type="Gene3D" id="3.40.50.2300">
    <property type="match status" value="1"/>
</dbReference>
<dbReference type="InterPro" id="IPR001387">
    <property type="entry name" value="Cro/C1-type_HTH"/>
</dbReference>
<dbReference type="Pfam" id="PF06506">
    <property type="entry name" value="PrpR_N"/>
    <property type="match status" value="1"/>
</dbReference>
<evidence type="ECO:0000259" key="6">
    <source>
        <dbReference type="PROSITE" id="PS50943"/>
    </source>
</evidence>
<dbReference type="Gene3D" id="3.40.50.10660">
    <property type="entry name" value="PrpR receptor domain-like"/>
    <property type="match status" value="1"/>
</dbReference>
<dbReference type="InterPro" id="IPR009057">
    <property type="entry name" value="Homeodomain-like_sf"/>
</dbReference>
<gene>
    <name evidence="7" type="ORF">ACFSFW_17760</name>
</gene>
<keyword evidence="8" id="KW-1185">Reference proteome</keyword>
<evidence type="ECO:0000259" key="5">
    <source>
        <dbReference type="PROSITE" id="PS50045"/>
    </source>
</evidence>
<dbReference type="SUPFAM" id="SSF159800">
    <property type="entry name" value="PrpR receptor domain-like"/>
    <property type="match status" value="1"/>
</dbReference>
<dbReference type="Pfam" id="PF25601">
    <property type="entry name" value="AAA_lid_14"/>
    <property type="match status" value="1"/>
</dbReference>
<evidence type="ECO:0000256" key="2">
    <source>
        <dbReference type="ARBA" id="ARBA00022840"/>
    </source>
</evidence>
<dbReference type="PRINTS" id="PR01590">
    <property type="entry name" value="HTHFIS"/>
</dbReference>
<keyword evidence="3" id="KW-0805">Transcription regulation</keyword>
<proteinExistence type="predicted"/>
<dbReference type="Pfam" id="PF02954">
    <property type="entry name" value="HTH_8"/>
    <property type="match status" value="1"/>
</dbReference>
<dbReference type="PROSITE" id="PS50943">
    <property type="entry name" value="HTH_CROC1"/>
    <property type="match status" value="1"/>
</dbReference>
<evidence type="ECO:0000256" key="1">
    <source>
        <dbReference type="ARBA" id="ARBA00022741"/>
    </source>
</evidence>
<name>A0ABW4MSB2_9BACI</name>
<organism evidence="7 8">
    <name type="scientific">Fredinandcohnia salidurans</name>
    <dbReference type="NCBI Taxonomy" id="2595041"/>
    <lineage>
        <taxon>Bacteria</taxon>
        <taxon>Bacillati</taxon>
        <taxon>Bacillota</taxon>
        <taxon>Bacilli</taxon>
        <taxon>Bacillales</taxon>
        <taxon>Bacillaceae</taxon>
        <taxon>Fredinandcohnia</taxon>
    </lineage>
</organism>
<dbReference type="InterPro" id="IPR058031">
    <property type="entry name" value="AAA_lid_NorR"/>
</dbReference>
<dbReference type="InterPro" id="IPR002078">
    <property type="entry name" value="Sigma_54_int"/>
</dbReference>
<keyword evidence="1" id="KW-0547">Nucleotide-binding</keyword>
<accession>A0ABW4MSB2</accession>
<dbReference type="RefSeq" id="WP_388040201.1">
    <property type="nucleotide sequence ID" value="NZ_JBHUEK010000025.1"/>
</dbReference>
<dbReference type="EMBL" id="JBHUEK010000025">
    <property type="protein sequence ID" value="MFD1780516.1"/>
    <property type="molecule type" value="Genomic_DNA"/>
</dbReference>
<protein>
    <submittedName>
        <fullName evidence="7">PrpR N-terminal domain-containing protein</fullName>
    </submittedName>
</protein>
<reference evidence="8" key="1">
    <citation type="journal article" date="2019" name="Int. J. Syst. Evol. Microbiol.">
        <title>The Global Catalogue of Microorganisms (GCM) 10K type strain sequencing project: providing services to taxonomists for standard genome sequencing and annotation.</title>
        <authorList>
            <consortium name="The Broad Institute Genomics Platform"/>
            <consortium name="The Broad Institute Genome Sequencing Center for Infectious Disease"/>
            <person name="Wu L."/>
            <person name="Ma J."/>
        </authorList>
    </citation>
    <scope>NUCLEOTIDE SEQUENCE [LARGE SCALE GENOMIC DNA]</scope>
    <source>
        <strain evidence="8">CCUG 15531</strain>
    </source>
</reference>
<dbReference type="Pfam" id="PF14532">
    <property type="entry name" value="Sigma54_activ_2"/>
    <property type="match status" value="1"/>
</dbReference>
<dbReference type="Gene3D" id="1.10.10.60">
    <property type="entry name" value="Homeodomain-like"/>
    <property type="match status" value="1"/>
</dbReference>
<comment type="caution">
    <text evidence="7">The sequence shown here is derived from an EMBL/GenBank/DDBJ whole genome shotgun (WGS) entry which is preliminary data.</text>
</comment>
<dbReference type="InterPro" id="IPR002197">
    <property type="entry name" value="HTH_Fis"/>
</dbReference>
<dbReference type="InterPro" id="IPR027417">
    <property type="entry name" value="P-loop_NTPase"/>
</dbReference>
<evidence type="ECO:0000256" key="3">
    <source>
        <dbReference type="ARBA" id="ARBA00023015"/>
    </source>
</evidence>
<dbReference type="Gene3D" id="3.40.50.300">
    <property type="entry name" value="P-loop containing nucleotide triphosphate hydrolases"/>
    <property type="match status" value="1"/>
</dbReference>
<dbReference type="SUPFAM" id="SSF46689">
    <property type="entry name" value="Homeodomain-like"/>
    <property type="match status" value="1"/>
</dbReference>
<feature type="domain" description="Sigma-54 factor interaction" evidence="5">
    <location>
        <begin position="310"/>
        <end position="514"/>
    </location>
</feature>
<dbReference type="PROSITE" id="PS50045">
    <property type="entry name" value="SIGMA54_INTERACT_4"/>
    <property type="match status" value="1"/>
</dbReference>
<evidence type="ECO:0000313" key="8">
    <source>
        <dbReference type="Proteomes" id="UP001597227"/>
    </source>
</evidence>
<dbReference type="InterPro" id="IPR010524">
    <property type="entry name" value="Sig_transdc_resp-reg_PrpR_N"/>
</dbReference>
<keyword evidence="4" id="KW-0804">Transcription</keyword>
<dbReference type="SUPFAM" id="SSF52540">
    <property type="entry name" value="P-loop containing nucleoside triphosphate hydrolases"/>
    <property type="match status" value="1"/>
</dbReference>
<evidence type="ECO:0000256" key="4">
    <source>
        <dbReference type="ARBA" id="ARBA00023163"/>
    </source>
</evidence>
<keyword evidence="2" id="KW-0067">ATP-binding</keyword>
<dbReference type="PANTHER" id="PTHR32071">
    <property type="entry name" value="TRANSCRIPTIONAL REGULATORY PROTEIN"/>
    <property type="match status" value="1"/>
</dbReference>